<dbReference type="EMBL" id="NBXB01000020">
    <property type="protein sequence ID" value="RFA15544.1"/>
    <property type="molecule type" value="Genomic_DNA"/>
</dbReference>
<proteinExistence type="predicted"/>
<name>A0A3E0VZL0_9MICO</name>
<dbReference type="RefSeq" id="WP_116411045.1">
    <property type="nucleotide sequence ID" value="NZ_NBXB01000020.1"/>
</dbReference>
<accession>A0A3E0VZL0</accession>
<evidence type="ECO:0000313" key="3">
    <source>
        <dbReference type="Proteomes" id="UP000256541"/>
    </source>
</evidence>
<gene>
    <name evidence="2" type="ORF">B7R22_06890</name>
</gene>
<sequence length="514" mass="54732">MPDVYPADRAPLFTSTRAQDARLAASFDRLAQPDYAPAAVIAETVDDPWPGDLAGRLLLSLSRFARAGWPALPHAAELFEAMLQAVEGHGYFGPPLGDVVDEQQVACHGWVVSGMLQYSAVSGDARASVAAFRIVDTLLLPALARLESYPFDRDTSAVVGEASGSADVIANGWQLSTDIWCLFLSLNGLVPSYLESGRTEIAAAIVSLRRVLDRVDVVGKRAQLHATLAAARCLADFAEAGLAGADDSGVGADQFLAAQTTALRLYDSYAAHGRTLNYATFNWFGRPDSWTEPCAIVDSLALAYTLWRLTRDDRYLADAHRVEYNALDTAERPNGSFGLDSVLTPDHPELHALHPDARWCCTMRGALGLLEARENSVAYVALSGGGAEFELVGFHSGTIRAGGWTFRETTVYPAVGQVSFEVVRAPVAGAPLTLTLQFPEGGRITVVLPARPGALVEAVIPQAVAREAVGGGLVSVFRGPVLQSIHSATPRPPGELDPNVKLDIPPKGGQTEPA</sequence>
<dbReference type="Proteomes" id="UP000256541">
    <property type="component" value="Unassembled WGS sequence"/>
</dbReference>
<dbReference type="AlphaFoldDB" id="A0A3E0VZL0"/>
<organism evidence="2 3">
    <name type="scientific">Subtercola boreus</name>
    <dbReference type="NCBI Taxonomy" id="120213"/>
    <lineage>
        <taxon>Bacteria</taxon>
        <taxon>Bacillati</taxon>
        <taxon>Actinomycetota</taxon>
        <taxon>Actinomycetes</taxon>
        <taxon>Micrococcales</taxon>
        <taxon>Microbacteriaceae</taxon>
        <taxon>Subtercola</taxon>
    </lineage>
</organism>
<dbReference type="OrthoDB" id="9757939at2"/>
<protein>
    <submittedName>
        <fullName evidence="2">Uncharacterized protein</fullName>
    </submittedName>
</protein>
<feature type="region of interest" description="Disordered" evidence="1">
    <location>
        <begin position="487"/>
        <end position="514"/>
    </location>
</feature>
<evidence type="ECO:0000313" key="2">
    <source>
        <dbReference type="EMBL" id="RFA15544.1"/>
    </source>
</evidence>
<reference evidence="2 3" key="1">
    <citation type="submission" date="2017-04" db="EMBL/GenBank/DDBJ databases">
        <title>Comparative genome analysis of Subtercola boreus.</title>
        <authorList>
            <person name="Cho Y.-J."/>
            <person name="Cho A."/>
            <person name="Kim O.-S."/>
            <person name="Lee J.-I."/>
        </authorList>
    </citation>
    <scope>NUCLEOTIDE SEQUENCE [LARGE SCALE GENOMIC DNA]</scope>
    <source>
        <strain evidence="2 3">P27479</strain>
    </source>
</reference>
<evidence type="ECO:0000256" key="1">
    <source>
        <dbReference type="SAM" id="MobiDB-lite"/>
    </source>
</evidence>
<comment type="caution">
    <text evidence="2">The sequence shown here is derived from an EMBL/GenBank/DDBJ whole genome shotgun (WGS) entry which is preliminary data.</text>
</comment>